<dbReference type="InterPro" id="IPR040676">
    <property type="entry name" value="DUF5641"/>
</dbReference>
<sequence>ELDGSQSIIELNSRHGSLSTLRLVWNSITDTLSVKISETERSETRTKLSIIRAIAKMYDPLGIVDTVKAKANQFMQRVWTLKKANGWDEEVPQQLRQEWEKFERQLVLLRDVQIPRHVTVEGARNIQIHGFSDASESGYGACVYVRSSNEEGVVSRLYVSKSKVTPLATKHSIAKLELCAAHLLSKLLVKIGKATEDSFPTFCWTDSTTVIHWLKSPPSRWKTFVANRVSQIQTATKKSAVTATVQMEHVTSPVHIELVTNLTSSAFLAALRWFIARRGKVAELHSDNGTNFRGASNELQELYKLLNSQEHQKAVSGWCAEHEIRWKFTPPAAPHFGGLWEATVKSMKFHLKRVLGTGQLTYEDLSTLLTEIEACLNSRPLTAISEDPNDVEALTPGHFLVENNLQTLPDLNMLDIPTNRLNHWKLLQRHMQHIWQRWHLEYLHTLQKRSKWNNTPCTIMPGKLVVLQEDNVAVCKWPLARIIELHPGKDGVTRVVSLKVCNGKTIRRPIHKIALLPME</sequence>
<dbReference type="PROSITE" id="PS50994">
    <property type="entry name" value="INTEGRASE"/>
    <property type="match status" value="1"/>
</dbReference>
<organism evidence="2 3">
    <name type="scientific">Anopheles dirus</name>
    <dbReference type="NCBI Taxonomy" id="7168"/>
    <lineage>
        <taxon>Eukaryota</taxon>
        <taxon>Metazoa</taxon>
        <taxon>Ecdysozoa</taxon>
        <taxon>Arthropoda</taxon>
        <taxon>Hexapoda</taxon>
        <taxon>Insecta</taxon>
        <taxon>Pterygota</taxon>
        <taxon>Neoptera</taxon>
        <taxon>Endopterygota</taxon>
        <taxon>Diptera</taxon>
        <taxon>Nematocera</taxon>
        <taxon>Culicoidea</taxon>
        <taxon>Culicidae</taxon>
        <taxon>Anophelinae</taxon>
        <taxon>Anopheles</taxon>
    </lineage>
</organism>
<dbReference type="Proteomes" id="UP000075884">
    <property type="component" value="Unassembled WGS sequence"/>
</dbReference>
<dbReference type="PANTHER" id="PTHR47331:SF1">
    <property type="entry name" value="GAG-LIKE PROTEIN"/>
    <property type="match status" value="1"/>
</dbReference>
<protein>
    <recommendedName>
        <fullName evidence="1">Integrase catalytic domain-containing protein</fullName>
    </recommendedName>
</protein>
<dbReference type="SUPFAM" id="SSF53098">
    <property type="entry name" value="Ribonuclease H-like"/>
    <property type="match status" value="1"/>
</dbReference>
<dbReference type="GO" id="GO:0015074">
    <property type="term" value="P:DNA integration"/>
    <property type="evidence" value="ECO:0007669"/>
    <property type="project" value="InterPro"/>
</dbReference>
<accession>A0A182NDP4</accession>
<reference evidence="2" key="2">
    <citation type="submission" date="2020-05" db="UniProtKB">
        <authorList>
            <consortium name="EnsemblMetazoa"/>
        </authorList>
    </citation>
    <scope>IDENTIFICATION</scope>
    <source>
        <strain evidence="2">WRAIR2</strain>
    </source>
</reference>
<evidence type="ECO:0000313" key="3">
    <source>
        <dbReference type="Proteomes" id="UP000075884"/>
    </source>
</evidence>
<dbReference type="InterPro" id="IPR001584">
    <property type="entry name" value="Integrase_cat-core"/>
</dbReference>
<dbReference type="Gene3D" id="3.30.420.10">
    <property type="entry name" value="Ribonuclease H-like superfamily/Ribonuclease H"/>
    <property type="match status" value="1"/>
</dbReference>
<dbReference type="STRING" id="7168.A0A182NDP4"/>
<keyword evidence="3" id="KW-1185">Reference proteome</keyword>
<proteinExistence type="predicted"/>
<dbReference type="InterPro" id="IPR012337">
    <property type="entry name" value="RNaseH-like_sf"/>
</dbReference>
<dbReference type="InterPro" id="IPR008042">
    <property type="entry name" value="Retrotrans_Pao"/>
</dbReference>
<dbReference type="InterPro" id="IPR036397">
    <property type="entry name" value="RNaseH_sf"/>
</dbReference>
<reference evidence="3" key="1">
    <citation type="submission" date="2013-03" db="EMBL/GenBank/DDBJ databases">
        <title>The Genome Sequence of Anopheles dirus WRAIR2.</title>
        <authorList>
            <consortium name="The Broad Institute Genomics Platform"/>
            <person name="Neafsey D.E."/>
            <person name="Walton C."/>
            <person name="Walker B."/>
            <person name="Young S.K."/>
            <person name="Zeng Q."/>
            <person name="Gargeya S."/>
            <person name="Fitzgerald M."/>
            <person name="Haas B."/>
            <person name="Abouelleil A."/>
            <person name="Allen A.W."/>
            <person name="Alvarado L."/>
            <person name="Arachchi H.M."/>
            <person name="Berlin A.M."/>
            <person name="Chapman S.B."/>
            <person name="Gainer-Dewar J."/>
            <person name="Goldberg J."/>
            <person name="Griggs A."/>
            <person name="Gujja S."/>
            <person name="Hansen M."/>
            <person name="Howarth C."/>
            <person name="Imamovic A."/>
            <person name="Ireland A."/>
            <person name="Larimer J."/>
            <person name="McCowan C."/>
            <person name="Murphy C."/>
            <person name="Pearson M."/>
            <person name="Poon T.W."/>
            <person name="Priest M."/>
            <person name="Roberts A."/>
            <person name="Saif S."/>
            <person name="Shea T."/>
            <person name="Sisk P."/>
            <person name="Sykes S."/>
            <person name="Wortman J."/>
            <person name="Nusbaum C."/>
            <person name="Birren B."/>
        </authorList>
    </citation>
    <scope>NUCLEOTIDE SEQUENCE [LARGE SCALE GENOMIC DNA]</scope>
    <source>
        <strain evidence="3">WRAIR2</strain>
    </source>
</reference>
<feature type="domain" description="Integrase catalytic" evidence="1">
    <location>
        <begin position="214"/>
        <end position="404"/>
    </location>
</feature>
<name>A0A182NDP4_9DIPT</name>
<dbReference type="GO" id="GO:0071897">
    <property type="term" value="P:DNA biosynthetic process"/>
    <property type="evidence" value="ECO:0007669"/>
    <property type="project" value="UniProtKB-ARBA"/>
</dbReference>
<dbReference type="Pfam" id="PF18701">
    <property type="entry name" value="DUF5641"/>
    <property type="match status" value="1"/>
</dbReference>
<dbReference type="AlphaFoldDB" id="A0A182NDP4"/>
<dbReference type="SUPFAM" id="SSF56672">
    <property type="entry name" value="DNA/RNA polymerases"/>
    <property type="match status" value="1"/>
</dbReference>
<dbReference type="PANTHER" id="PTHR47331">
    <property type="entry name" value="PHD-TYPE DOMAIN-CONTAINING PROTEIN"/>
    <property type="match status" value="1"/>
</dbReference>
<dbReference type="GO" id="GO:0042575">
    <property type="term" value="C:DNA polymerase complex"/>
    <property type="evidence" value="ECO:0007669"/>
    <property type="project" value="UniProtKB-ARBA"/>
</dbReference>
<dbReference type="EnsemblMetazoa" id="ADIR005758-RA">
    <property type="protein sequence ID" value="ADIR005758-PA"/>
    <property type="gene ID" value="ADIR005758"/>
</dbReference>
<dbReference type="VEuPathDB" id="VectorBase:ADIR005758"/>
<dbReference type="InterPro" id="IPR043502">
    <property type="entry name" value="DNA/RNA_pol_sf"/>
</dbReference>
<evidence type="ECO:0000259" key="1">
    <source>
        <dbReference type="PROSITE" id="PS50994"/>
    </source>
</evidence>
<dbReference type="Pfam" id="PF05380">
    <property type="entry name" value="Peptidase_A17"/>
    <property type="match status" value="1"/>
</dbReference>
<dbReference type="GO" id="GO:0003676">
    <property type="term" value="F:nucleic acid binding"/>
    <property type="evidence" value="ECO:0007669"/>
    <property type="project" value="InterPro"/>
</dbReference>
<evidence type="ECO:0000313" key="2">
    <source>
        <dbReference type="EnsemblMetazoa" id="ADIR005758-PA"/>
    </source>
</evidence>